<keyword evidence="2" id="KW-0862">Zinc</keyword>
<gene>
    <name evidence="5" type="ORF">PFISCL1PPCAC_20847</name>
</gene>
<dbReference type="AlphaFoldDB" id="A0AAV5WGE0"/>
<keyword evidence="1 3" id="KW-0863">Zinc-finger</keyword>
<dbReference type="PROSITE" id="PS50089">
    <property type="entry name" value="ZF_RING_2"/>
    <property type="match status" value="1"/>
</dbReference>
<evidence type="ECO:0000313" key="5">
    <source>
        <dbReference type="EMBL" id="GMT29550.1"/>
    </source>
</evidence>
<sequence length="309" mass="34679">SQNGGVPNHADNSPFDSCQLCHSSLISVLSSRQSRGSRAVLLSCGHVLCVKCNELREDRQSCEWCQSTVKEFLLPGVTLQNEVCSTGDCSQTSLSSKICAECDFASCETCLFHHQIDSAHAERRDFTICTTHHRKISMRCSCRKNLCDLCAVGHLNAGHSTIPFVPNNEKFFCDATTRLGFLEKVRNAVLEKKRFWEDYIDRMNKDVTKQISRIISQAIVRCWDLLNIIRIKGATRFKKIEHSLSTLDNILLQLKNGLKVHGVRGNGSNSVVVDDYLHVISQCLTEAAVGRSLTIGMKNFPPHELQLRR</sequence>
<keyword evidence="6" id="KW-1185">Reference proteome</keyword>
<evidence type="ECO:0000313" key="6">
    <source>
        <dbReference type="Proteomes" id="UP001432322"/>
    </source>
</evidence>
<dbReference type="InterPro" id="IPR001841">
    <property type="entry name" value="Znf_RING"/>
</dbReference>
<name>A0AAV5WGE0_9BILA</name>
<feature type="non-terminal residue" evidence="5">
    <location>
        <position position="1"/>
    </location>
</feature>
<reference evidence="5" key="1">
    <citation type="submission" date="2023-10" db="EMBL/GenBank/DDBJ databases">
        <title>Genome assembly of Pristionchus species.</title>
        <authorList>
            <person name="Yoshida K."/>
            <person name="Sommer R.J."/>
        </authorList>
    </citation>
    <scope>NUCLEOTIDE SEQUENCE</scope>
    <source>
        <strain evidence="5">RS5133</strain>
    </source>
</reference>
<feature type="domain" description="RING-type" evidence="4">
    <location>
        <begin position="18"/>
        <end position="66"/>
    </location>
</feature>
<dbReference type="GO" id="GO:0008270">
    <property type="term" value="F:zinc ion binding"/>
    <property type="evidence" value="ECO:0007669"/>
    <property type="project" value="UniProtKB-KW"/>
</dbReference>
<evidence type="ECO:0000256" key="2">
    <source>
        <dbReference type="ARBA" id="ARBA00022833"/>
    </source>
</evidence>
<dbReference type="EMBL" id="BTSY01000005">
    <property type="protein sequence ID" value="GMT29550.1"/>
    <property type="molecule type" value="Genomic_DNA"/>
</dbReference>
<evidence type="ECO:0000259" key="4">
    <source>
        <dbReference type="PROSITE" id="PS50089"/>
    </source>
</evidence>
<evidence type="ECO:0000256" key="3">
    <source>
        <dbReference type="PROSITE-ProRule" id="PRU00175"/>
    </source>
</evidence>
<dbReference type="Proteomes" id="UP001432322">
    <property type="component" value="Unassembled WGS sequence"/>
</dbReference>
<proteinExistence type="predicted"/>
<evidence type="ECO:0000256" key="1">
    <source>
        <dbReference type="ARBA" id="ARBA00022771"/>
    </source>
</evidence>
<comment type="caution">
    <text evidence="5">The sequence shown here is derived from an EMBL/GenBank/DDBJ whole genome shotgun (WGS) entry which is preliminary data.</text>
</comment>
<protein>
    <recommendedName>
        <fullName evidence="4">RING-type domain-containing protein</fullName>
    </recommendedName>
</protein>
<organism evidence="5 6">
    <name type="scientific">Pristionchus fissidentatus</name>
    <dbReference type="NCBI Taxonomy" id="1538716"/>
    <lineage>
        <taxon>Eukaryota</taxon>
        <taxon>Metazoa</taxon>
        <taxon>Ecdysozoa</taxon>
        <taxon>Nematoda</taxon>
        <taxon>Chromadorea</taxon>
        <taxon>Rhabditida</taxon>
        <taxon>Rhabditina</taxon>
        <taxon>Diplogasteromorpha</taxon>
        <taxon>Diplogasteroidea</taxon>
        <taxon>Neodiplogasteridae</taxon>
        <taxon>Pristionchus</taxon>
    </lineage>
</organism>
<accession>A0AAV5WGE0</accession>
<keyword evidence="1 3" id="KW-0479">Metal-binding</keyword>